<dbReference type="PANTHER" id="PTHR35525">
    <property type="entry name" value="BLL6575 PROTEIN"/>
    <property type="match status" value="1"/>
</dbReference>
<evidence type="ECO:0000259" key="2">
    <source>
        <dbReference type="Pfam" id="PF11706"/>
    </source>
</evidence>
<dbReference type="PATRIC" id="fig|710421.3.peg.2800"/>
<dbReference type="InterPro" id="IPR021005">
    <property type="entry name" value="Znf_CGNR"/>
</dbReference>
<protein>
    <submittedName>
        <fullName evidence="3">Conserved protein containing a Zn-ribbon-like motif, possibly RNA-binding</fullName>
    </submittedName>
</protein>
<evidence type="ECO:0000313" key="3">
    <source>
        <dbReference type="EMBL" id="AFM17570.1"/>
    </source>
</evidence>
<feature type="region of interest" description="Disordered" evidence="1">
    <location>
        <begin position="188"/>
        <end position="211"/>
    </location>
</feature>
<sequence>MTADRYWPGDDETKPAPPPLRRIQALVNTVERPDGADRLADPADARPWLVANELLAPSSELTAADLETVTRTRESLRALLVNNGGGPPPAPDTLAPLRQIAAAAAVRTSIGRDGAVAVTVDGDDVTSRLAGLLLAVRDAQRDGSWSLLKACGNDECRWAFYDASRNHGGLWCDMATCGNKLKNREFRARRRAGTTVRTGATPAQRPAHPSR</sequence>
<dbReference type="HOGENOM" id="CLU_087298_0_0_11"/>
<dbReference type="OrthoDB" id="123307at2"/>
<organism evidence="3 4">
    <name type="scientific">Mycolicibacterium chubuense (strain NBB4)</name>
    <name type="common">Mycobacterium chubuense</name>
    <dbReference type="NCBI Taxonomy" id="710421"/>
    <lineage>
        <taxon>Bacteria</taxon>
        <taxon>Bacillati</taxon>
        <taxon>Actinomycetota</taxon>
        <taxon>Actinomycetes</taxon>
        <taxon>Mycobacteriales</taxon>
        <taxon>Mycobacteriaceae</taxon>
        <taxon>Mycolicibacterium</taxon>
    </lineage>
</organism>
<proteinExistence type="predicted"/>
<feature type="domain" description="Zinc finger CGNR" evidence="2">
    <location>
        <begin position="148"/>
        <end position="190"/>
    </location>
</feature>
<dbReference type="Gene3D" id="1.10.3300.10">
    <property type="entry name" value="Jann2411-like domain"/>
    <property type="match status" value="1"/>
</dbReference>
<reference evidence="3 4" key="1">
    <citation type="submission" date="2012-06" db="EMBL/GenBank/DDBJ databases">
        <title>Complete sequence of chromosome of Mycobacterium chubuense NBB4.</title>
        <authorList>
            <consortium name="US DOE Joint Genome Institute"/>
            <person name="Lucas S."/>
            <person name="Han J."/>
            <person name="Lapidus A."/>
            <person name="Cheng J.-F."/>
            <person name="Goodwin L."/>
            <person name="Pitluck S."/>
            <person name="Peters L."/>
            <person name="Mikhailova N."/>
            <person name="Teshima H."/>
            <person name="Detter J.C."/>
            <person name="Han C."/>
            <person name="Tapia R."/>
            <person name="Land M."/>
            <person name="Hauser L."/>
            <person name="Kyrpides N."/>
            <person name="Ivanova N."/>
            <person name="Pagani I."/>
            <person name="Mattes T."/>
            <person name="Holmes A."/>
            <person name="Rutledge P."/>
            <person name="Paulsen I."/>
            <person name="Coleman N."/>
            <person name="Woyke T."/>
        </authorList>
    </citation>
    <scope>NUCLEOTIDE SEQUENCE [LARGE SCALE GENOMIC DNA]</scope>
    <source>
        <strain evidence="3 4">NBB4</strain>
    </source>
</reference>
<name>I4BJW3_MYCCN</name>
<dbReference type="PANTHER" id="PTHR35525:SF3">
    <property type="entry name" value="BLL6575 PROTEIN"/>
    <property type="match status" value="1"/>
</dbReference>
<feature type="compositionally biased region" description="Low complexity" evidence="1">
    <location>
        <begin position="193"/>
        <end position="203"/>
    </location>
</feature>
<dbReference type="Pfam" id="PF11706">
    <property type="entry name" value="zf-CGNR"/>
    <property type="match status" value="1"/>
</dbReference>
<dbReference type="AlphaFoldDB" id="I4BJW3"/>
<gene>
    <name evidence="3" type="ordered locus">Mycch_2809</name>
</gene>
<dbReference type="InterPro" id="IPR010852">
    <property type="entry name" value="ABATE"/>
</dbReference>
<dbReference type="RefSeq" id="WP_014816047.1">
    <property type="nucleotide sequence ID" value="NC_018027.1"/>
</dbReference>
<evidence type="ECO:0000256" key="1">
    <source>
        <dbReference type="SAM" id="MobiDB-lite"/>
    </source>
</evidence>
<dbReference type="Proteomes" id="UP000006057">
    <property type="component" value="Chromosome"/>
</dbReference>
<dbReference type="Pfam" id="PF07336">
    <property type="entry name" value="ABATE"/>
    <property type="match status" value="1"/>
</dbReference>
<keyword evidence="4" id="KW-1185">Reference proteome</keyword>
<accession>I4BJW3</accession>
<dbReference type="KEGG" id="mcb:Mycch_2809"/>
<dbReference type="eggNOG" id="COG5516">
    <property type="taxonomic scope" value="Bacteria"/>
</dbReference>
<dbReference type="InterPro" id="IPR023286">
    <property type="entry name" value="ABATE_dom_sf"/>
</dbReference>
<dbReference type="EMBL" id="CP003053">
    <property type="protein sequence ID" value="AFM17570.1"/>
    <property type="molecule type" value="Genomic_DNA"/>
</dbReference>
<dbReference type="STRING" id="710421.Mycch_2809"/>
<dbReference type="SUPFAM" id="SSF160904">
    <property type="entry name" value="Jann2411-like"/>
    <property type="match status" value="1"/>
</dbReference>
<evidence type="ECO:0000313" key="4">
    <source>
        <dbReference type="Proteomes" id="UP000006057"/>
    </source>
</evidence>